<dbReference type="InParanoid" id="A0A1X2H1L9"/>
<dbReference type="OMA" id="TIWTLYR"/>
<dbReference type="PANTHER" id="PTHR12358">
    <property type="entry name" value="SPHINGOSINE KINASE"/>
    <property type="match status" value="1"/>
</dbReference>
<keyword evidence="7" id="KW-1185">Reference proteome</keyword>
<evidence type="ECO:0000259" key="5">
    <source>
        <dbReference type="PROSITE" id="PS50146"/>
    </source>
</evidence>
<dbReference type="GO" id="GO:0046512">
    <property type="term" value="P:sphingosine biosynthetic process"/>
    <property type="evidence" value="ECO:0007669"/>
    <property type="project" value="TreeGrafter"/>
</dbReference>
<protein>
    <submittedName>
        <fullName evidence="6">ATP-NAD kinase-like domain-containing protein</fullName>
    </submittedName>
</protein>
<feature type="domain" description="DAGKc" evidence="5">
    <location>
        <begin position="117"/>
        <end position="259"/>
    </location>
</feature>
<comment type="caution">
    <text evidence="6">The sequence shown here is derived from an EMBL/GenBank/DDBJ whole genome shotgun (WGS) entry which is preliminary data.</text>
</comment>
<dbReference type="Gene3D" id="3.40.50.10330">
    <property type="entry name" value="Probable inorganic polyphosphate/atp-NAD kinase, domain 1"/>
    <property type="match status" value="1"/>
</dbReference>
<dbReference type="InterPro" id="IPR045540">
    <property type="entry name" value="YegS/DAGK_C"/>
</dbReference>
<keyword evidence="3 6" id="KW-0418">Kinase</keyword>
<dbReference type="PANTHER" id="PTHR12358:SF31">
    <property type="entry name" value="ACYLGLYCEROL KINASE, MITOCHONDRIAL"/>
    <property type="match status" value="1"/>
</dbReference>
<dbReference type="InterPro" id="IPR016064">
    <property type="entry name" value="NAD/diacylglycerol_kinase_sf"/>
</dbReference>
<evidence type="ECO:0000256" key="1">
    <source>
        <dbReference type="ARBA" id="ARBA00022679"/>
    </source>
</evidence>
<keyword evidence="4" id="KW-0067">ATP-binding</keyword>
<dbReference type="GO" id="GO:0005524">
    <property type="term" value="F:ATP binding"/>
    <property type="evidence" value="ECO:0007669"/>
    <property type="project" value="UniProtKB-KW"/>
</dbReference>
<dbReference type="FunCoup" id="A0A1X2H1L9">
    <property type="interactions" value="190"/>
</dbReference>
<dbReference type="SUPFAM" id="SSF111331">
    <property type="entry name" value="NAD kinase/diacylglycerol kinase-like"/>
    <property type="match status" value="1"/>
</dbReference>
<dbReference type="SMART" id="SM00046">
    <property type="entry name" value="DAGKc"/>
    <property type="match status" value="1"/>
</dbReference>
<evidence type="ECO:0000256" key="3">
    <source>
        <dbReference type="ARBA" id="ARBA00022777"/>
    </source>
</evidence>
<dbReference type="GO" id="GO:0005737">
    <property type="term" value="C:cytoplasm"/>
    <property type="evidence" value="ECO:0007669"/>
    <property type="project" value="TreeGrafter"/>
</dbReference>
<dbReference type="Proteomes" id="UP000242180">
    <property type="component" value="Unassembled WGS sequence"/>
</dbReference>
<dbReference type="InterPro" id="IPR050187">
    <property type="entry name" value="Lipid_Phosphate_FormReg"/>
</dbReference>
<gene>
    <name evidence="6" type="ORF">BCR43DRAFT_104221</name>
</gene>
<evidence type="ECO:0000256" key="2">
    <source>
        <dbReference type="ARBA" id="ARBA00022741"/>
    </source>
</evidence>
<dbReference type="InterPro" id="IPR017438">
    <property type="entry name" value="ATP-NAD_kinase_N"/>
</dbReference>
<reference evidence="6 7" key="1">
    <citation type="submission" date="2016-07" db="EMBL/GenBank/DDBJ databases">
        <title>Pervasive Adenine N6-methylation of Active Genes in Fungi.</title>
        <authorList>
            <consortium name="DOE Joint Genome Institute"/>
            <person name="Mondo S.J."/>
            <person name="Dannebaum R.O."/>
            <person name="Kuo R.C."/>
            <person name="Labutti K."/>
            <person name="Haridas S."/>
            <person name="Kuo A."/>
            <person name="Salamov A."/>
            <person name="Ahrendt S.R."/>
            <person name="Lipzen A."/>
            <person name="Sullivan W."/>
            <person name="Andreopoulos W.B."/>
            <person name="Clum A."/>
            <person name="Lindquist E."/>
            <person name="Daum C."/>
            <person name="Ramamoorthy G.K."/>
            <person name="Gryganskyi A."/>
            <person name="Culley D."/>
            <person name="Magnuson J.K."/>
            <person name="James T.Y."/>
            <person name="O'Malley M.A."/>
            <person name="Stajich J.E."/>
            <person name="Spatafora J.W."/>
            <person name="Visel A."/>
            <person name="Grigoriev I.V."/>
        </authorList>
    </citation>
    <scope>NUCLEOTIDE SEQUENCE [LARGE SCALE GENOMIC DNA]</scope>
    <source>
        <strain evidence="6 7">NRRL 2496</strain>
    </source>
</reference>
<dbReference type="Pfam" id="PF19279">
    <property type="entry name" value="YegS_C"/>
    <property type="match status" value="1"/>
</dbReference>
<name>A0A1X2H1L9_SYNRA</name>
<dbReference type="InterPro" id="IPR001206">
    <property type="entry name" value="Diacylglycerol_kinase_cat_dom"/>
</dbReference>
<evidence type="ECO:0000313" key="6">
    <source>
        <dbReference type="EMBL" id="ORY91313.1"/>
    </source>
</evidence>
<keyword evidence="1" id="KW-0808">Transferase</keyword>
<keyword evidence="2" id="KW-0547">Nucleotide-binding</keyword>
<evidence type="ECO:0000313" key="7">
    <source>
        <dbReference type="Proteomes" id="UP000242180"/>
    </source>
</evidence>
<organism evidence="6 7">
    <name type="scientific">Syncephalastrum racemosum</name>
    <name type="common">Filamentous fungus</name>
    <dbReference type="NCBI Taxonomy" id="13706"/>
    <lineage>
        <taxon>Eukaryota</taxon>
        <taxon>Fungi</taxon>
        <taxon>Fungi incertae sedis</taxon>
        <taxon>Mucoromycota</taxon>
        <taxon>Mucoromycotina</taxon>
        <taxon>Mucoromycetes</taxon>
        <taxon>Mucorales</taxon>
        <taxon>Syncephalastraceae</taxon>
        <taxon>Syncephalastrum</taxon>
    </lineage>
</organism>
<evidence type="ECO:0000256" key="4">
    <source>
        <dbReference type="ARBA" id="ARBA00022840"/>
    </source>
</evidence>
<dbReference type="GO" id="GO:0001727">
    <property type="term" value="F:lipid kinase activity"/>
    <property type="evidence" value="ECO:0007669"/>
    <property type="project" value="TreeGrafter"/>
</dbReference>
<proteinExistence type="predicted"/>
<dbReference type="EMBL" id="MCGN01000011">
    <property type="protein sequence ID" value="ORY91313.1"/>
    <property type="molecule type" value="Genomic_DNA"/>
</dbReference>
<sequence length="538" mass="60307">MMVSDYVSKAKCAFIHVRCYLLAFSIFSSKALYGHIASPTQRSRTDITILPLFKIHLLSVQYVEKAVRVSSLLPRQHGVADSPLELYVFQFPVIQAKEPEAIQFCNQVMADVYDGLPMPRRLKVLINPFGGQGKALKIFEKYARPVFEHALCHMDVQCTEYSGHAVMIARELDIHAYDALVAVSGDGILHEAINGFLQRPDGREAIRKVPLGIIPAGSGNTLSICMVGEKLGFDPTYTALQVVKGTTMAMDLCSVNYEDQRYFSFLSHNFGITAFADLATEGFRWMGDTRIVLGMLHQLVTNQTYPAELAMLMDDANKDSIKRKFVEACTQDNEPAPAVVEGTRDIEDKLLPPLDRPVPENWTTVRTDISLFLTSKCPIISRGMLTHPCAQPNDGLLDVLMVRAGQSFLKRVDIFAKVETGHHIDSDAVEYYKIKAFRLTPLPRKDGKSSYVAIDGEHAPTKAFQVEVHSSLGSVLSLHHNYVNTRTWRPSKTVSRRSLAERAGDLRTRLYRTCVYFMSLIRSYFKNACGCIFGRPRI</sequence>
<dbReference type="OrthoDB" id="3853857at2759"/>
<accession>A0A1X2H1L9</accession>
<dbReference type="AlphaFoldDB" id="A0A1X2H1L9"/>
<dbReference type="PROSITE" id="PS50146">
    <property type="entry name" value="DAGK"/>
    <property type="match status" value="1"/>
</dbReference>
<dbReference type="Gene3D" id="2.60.200.40">
    <property type="match status" value="1"/>
</dbReference>
<dbReference type="Pfam" id="PF00781">
    <property type="entry name" value="DAGK_cat"/>
    <property type="match status" value="1"/>
</dbReference>
<dbReference type="GO" id="GO:0016020">
    <property type="term" value="C:membrane"/>
    <property type="evidence" value="ECO:0007669"/>
    <property type="project" value="TreeGrafter"/>
</dbReference>
<dbReference type="STRING" id="13706.A0A1X2H1L9"/>